<sequence length="305" mass="34340">MKLDLTEESLPVYEALSSTVRLHMLRLLAEKPMNVKELASAVQLSSAIMTMHVRKLETAGLIRTHMAPGKSGLQKICTFAAESAEIVFPGTAAQAPRKSYRQDIPVGHYTDFQIEPTCGLATPEQVIGSFDDPRYFWDQERMNAGILWFGKGYVEYKIPNFLLTSQQPEELVITMEIASEAPSTNNNWPSDITFTLNGHKLGVWTSPGDYGDIRGKYTPSWWSSQTNQYGLLKQLRITPRGTFMDGLKLSDFTLEEAEIRNKQWTFRLSVEADAEHIGGLTLFGKGFGNYNDDLAFELYYSDLQS</sequence>
<dbReference type="Proteomes" id="UP000249890">
    <property type="component" value="Chromosome"/>
</dbReference>
<dbReference type="InterPro" id="IPR036390">
    <property type="entry name" value="WH_DNA-bd_sf"/>
</dbReference>
<dbReference type="SMART" id="SM00418">
    <property type="entry name" value="HTH_ARSR"/>
    <property type="match status" value="1"/>
</dbReference>
<organism evidence="3 4">
    <name type="scientific">Paenibacillus donghaensis</name>
    <dbReference type="NCBI Taxonomy" id="414771"/>
    <lineage>
        <taxon>Bacteria</taxon>
        <taxon>Bacillati</taxon>
        <taxon>Bacillota</taxon>
        <taxon>Bacilli</taxon>
        <taxon>Bacillales</taxon>
        <taxon>Paenibacillaceae</taxon>
        <taxon>Paenibacillus</taxon>
    </lineage>
</organism>
<dbReference type="PIRSF" id="PIRSF030050">
    <property type="entry name" value="UCP030050_HTH"/>
    <property type="match status" value="1"/>
</dbReference>
<dbReference type="InterPro" id="IPR001845">
    <property type="entry name" value="HTH_ArsR_DNA-bd_dom"/>
</dbReference>
<dbReference type="EMBL" id="CP021780">
    <property type="protein sequence ID" value="ASA19938.1"/>
    <property type="molecule type" value="Genomic_DNA"/>
</dbReference>
<dbReference type="GO" id="GO:0003677">
    <property type="term" value="F:DNA binding"/>
    <property type="evidence" value="ECO:0007669"/>
    <property type="project" value="UniProtKB-KW"/>
</dbReference>
<evidence type="ECO:0000313" key="4">
    <source>
        <dbReference type="Proteomes" id="UP000249890"/>
    </source>
</evidence>
<protein>
    <submittedName>
        <fullName evidence="3">Transcriptional regulator</fullName>
    </submittedName>
</protein>
<dbReference type="InterPro" id="IPR036388">
    <property type="entry name" value="WH-like_DNA-bd_sf"/>
</dbReference>
<dbReference type="Gene3D" id="1.10.10.10">
    <property type="entry name" value="Winged helix-like DNA-binding domain superfamily/Winged helix DNA-binding domain"/>
    <property type="match status" value="1"/>
</dbReference>
<dbReference type="InterPro" id="IPR016943">
    <property type="entry name" value="UCP030050_HTH"/>
</dbReference>
<dbReference type="InterPro" id="IPR011991">
    <property type="entry name" value="ArsR-like_HTH"/>
</dbReference>
<dbReference type="SUPFAM" id="SSF46785">
    <property type="entry name" value="Winged helix' DNA-binding domain"/>
    <property type="match status" value="1"/>
</dbReference>
<keyword evidence="4" id="KW-1185">Reference proteome</keyword>
<evidence type="ECO:0000259" key="2">
    <source>
        <dbReference type="SMART" id="SM00418"/>
    </source>
</evidence>
<dbReference type="CDD" id="cd00090">
    <property type="entry name" value="HTH_ARSR"/>
    <property type="match status" value="1"/>
</dbReference>
<proteinExistence type="predicted"/>
<dbReference type="KEGG" id="pdh:B9T62_03425"/>
<dbReference type="RefSeq" id="WP_087913961.1">
    <property type="nucleotide sequence ID" value="NZ_CP021780.1"/>
</dbReference>
<gene>
    <name evidence="3" type="ORF">B9T62_03425</name>
</gene>
<dbReference type="GO" id="GO:0003700">
    <property type="term" value="F:DNA-binding transcription factor activity"/>
    <property type="evidence" value="ECO:0007669"/>
    <property type="project" value="InterPro"/>
</dbReference>
<dbReference type="AlphaFoldDB" id="A0A2Z2KMN2"/>
<evidence type="ECO:0000256" key="1">
    <source>
        <dbReference type="ARBA" id="ARBA00023125"/>
    </source>
</evidence>
<reference evidence="3 4" key="1">
    <citation type="submission" date="2017-06" db="EMBL/GenBank/DDBJ databases">
        <title>Complete genome sequence of Paenibacillus donghaensis KCTC 13049T isolated from East Sea sediment, South Korea.</title>
        <authorList>
            <person name="Jung B.K."/>
            <person name="Hong S.-J."/>
            <person name="Shin J.-H."/>
        </authorList>
    </citation>
    <scope>NUCLEOTIDE SEQUENCE [LARGE SCALE GENOMIC DNA]</scope>
    <source>
        <strain evidence="3 4">KCTC 13049</strain>
    </source>
</reference>
<keyword evidence="1" id="KW-0238">DNA-binding</keyword>
<evidence type="ECO:0000313" key="3">
    <source>
        <dbReference type="EMBL" id="ASA19938.1"/>
    </source>
</evidence>
<dbReference type="Pfam" id="PF01022">
    <property type="entry name" value="HTH_5"/>
    <property type="match status" value="1"/>
</dbReference>
<name>A0A2Z2KMN2_9BACL</name>
<dbReference type="OrthoDB" id="9781958at2"/>
<feature type="domain" description="HTH arsR-type" evidence="2">
    <location>
        <begin position="11"/>
        <end position="93"/>
    </location>
</feature>
<accession>A0A2Z2KMN2</accession>